<dbReference type="NCBIfam" id="TIGR00345">
    <property type="entry name" value="GET3_arsA_TRC40"/>
    <property type="match status" value="1"/>
</dbReference>
<dbReference type="InterPro" id="IPR008978">
    <property type="entry name" value="HSP20-like_chaperone"/>
</dbReference>
<evidence type="ECO:0000256" key="6">
    <source>
        <dbReference type="ARBA" id="ARBA00052296"/>
    </source>
</evidence>
<protein>
    <recommendedName>
        <fullName evidence="8">arsenite-transporting ATPase</fullName>
        <ecNumber evidence="8">7.3.2.7</ecNumber>
    </recommendedName>
</protein>
<evidence type="ECO:0000256" key="4">
    <source>
        <dbReference type="ARBA" id="ARBA00022849"/>
    </source>
</evidence>
<dbReference type="PANTHER" id="PTHR10803">
    <property type="entry name" value="ARSENICAL PUMP-DRIVING ATPASE ARSENITE-TRANSLOCATING ATPASE"/>
    <property type="match status" value="1"/>
</dbReference>
<name>A0A7S6WQ54_9SPIR</name>
<evidence type="ECO:0000256" key="1">
    <source>
        <dbReference type="ARBA" id="ARBA00011040"/>
    </source>
</evidence>
<evidence type="ECO:0000256" key="5">
    <source>
        <dbReference type="ARBA" id="ARBA00022967"/>
    </source>
</evidence>
<sequence length="387" mass="44148">MRILIYTGKGGVGKTSIAAATSLHLANSGKRVLIISTDQAHSLSDSFGIQLSYKPVEICKNLDAMEIDPAEEGKKAWGNLSGYLRQIISSKANNSIETEEALLFTGLDEIFSLLCVLDVYEKDEYDVIIMDCAPTGQTLALLSYSEKFNVLTDSILPMVRNINTALGSLISKKTSVPKPKDAVFEEVVKLAERLNRLQKILRTREITSVRIVTTPEQIVIEEARRSYTWLQLYDFGVDAIYMNKIYPEKALKNRFKSWAFKQEESIKLVRESFSEQKFFQLELQEDELLGMGKLLKAARIMYGEADPFQVFCSEIAFSIEEVCGTRIFVINLPFADEKSIFVLKEKSDIVLSFRNETRRFSLPDNLKRRNMTSYFYKDGRLRISFDY</sequence>
<dbReference type="PANTHER" id="PTHR10803:SF3">
    <property type="entry name" value="ATPASE GET3"/>
    <property type="match status" value="1"/>
</dbReference>
<dbReference type="FunFam" id="3.40.50.300:FF:001801">
    <property type="entry name" value="Putative arsenical pump-driving ATPase"/>
    <property type="match status" value="1"/>
</dbReference>
<feature type="domain" description="ArsA HSP20-like" evidence="10">
    <location>
        <begin position="327"/>
        <end position="385"/>
    </location>
</feature>
<dbReference type="AlphaFoldDB" id="A0A7S6WQ54"/>
<evidence type="ECO:0000256" key="7">
    <source>
        <dbReference type="ARBA" id="ARBA00059736"/>
    </source>
</evidence>
<dbReference type="InterPro" id="IPR040612">
    <property type="entry name" value="ArsA_HSP20-like"/>
</dbReference>
<dbReference type="RefSeq" id="WP_194076731.1">
    <property type="nucleotide sequence ID" value="NZ_CP061839.1"/>
</dbReference>
<dbReference type="InterPro" id="IPR027417">
    <property type="entry name" value="P-loop_NTPase"/>
</dbReference>
<proteinExistence type="inferred from homology"/>
<dbReference type="InterPro" id="IPR025723">
    <property type="entry name" value="ArsA/GET3_ATPase-like"/>
</dbReference>
<organism evidence="11 12">
    <name type="scientific">Treponema pedis</name>
    <dbReference type="NCBI Taxonomy" id="409322"/>
    <lineage>
        <taxon>Bacteria</taxon>
        <taxon>Pseudomonadati</taxon>
        <taxon>Spirochaetota</taxon>
        <taxon>Spirochaetia</taxon>
        <taxon>Spirochaetales</taxon>
        <taxon>Treponemataceae</taxon>
        <taxon>Treponema</taxon>
    </lineage>
</organism>
<evidence type="ECO:0000256" key="3">
    <source>
        <dbReference type="ARBA" id="ARBA00022840"/>
    </source>
</evidence>
<dbReference type="Gene3D" id="2.60.40.790">
    <property type="match status" value="1"/>
</dbReference>
<dbReference type="CDD" id="cd02035">
    <property type="entry name" value="ArsA"/>
    <property type="match status" value="1"/>
</dbReference>
<comment type="similarity">
    <text evidence="1">Belongs to the arsA ATPase family.</text>
</comment>
<evidence type="ECO:0000313" key="11">
    <source>
        <dbReference type="EMBL" id="QOW61270.1"/>
    </source>
</evidence>
<dbReference type="Gene3D" id="3.40.50.300">
    <property type="entry name" value="P-loop containing nucleotide triphosphate hydrolases"/>
    <property type="match status" value="1"/>
</dbReference>
<dbReference type="Pfam" id="PF02374">
    <property type="entry name" value="ArsA_ATPase"/>
    <property type="match status" value="1"/>
</dbReference>
<accession>A0A7S6WQ54</accession>
<dbReference type="EC" id="7.3.2.7" evidence="8"/>
<dbReference type="Proteomes" id="UP000593915">
    <property type="component" value="Chromosome"/>
</dbReference>
<feature type="domain" description="ArsA/GET3 Anion-transporting ATPase-like" evidence="9">
    <location>
        <begin position="1"/>
        <end position="302"/>
    </location>
</feature>
<dbReference type="Pfam" id="PF17886">
    <property type="entry name" value="ArsA_HSP20"/>
    <property type="match status" value="1"/>
</dbReference>
<dbReference type="GO" id="GO:0005524">
    <property type="term" value="F:ATP binding"/>
    <property type="evidence" value="ECO:0007669"/>
    <property type="project" value="UniProtKB-KW"/>
</dbReference>
<keyword evidence="4" id="KW-0059">Arsenical resistance</keyword>
<evidence type="ECO:0000259" key="9">
    <source>
        <dbReference type="Pfam" id="PF02374"/>
    </source>
</evidence>
<comment type="function">
    <text evidence="7">Anion-transporting ATPase. Catalyzes the extrusion of arsenite.</text>
</comment>
<keyword evidence="5" id="KW-1278">Translocase</keyword>
<dbReference type="EMBL" id="CP061839">
    <property type="protein sequence ID" value="QOW61270.1"/>
    <property type="molecule type" value="Genomic_DNA"/>
</dbReference>
<dbReference type="GO" id="GO:0015446">
    <property type="term" value="F:ATPase-coupled arsenite transmembrane transporter activity"/>
    <property type="evidence" value="ECO:0007669"/>
    <property type="project" value="UniProtKB-EC"/>
</dbReference>
<dbReference type="GO" id="GO:0016887">
    <property type="term" value="F:ATP hydrolysis activity"/>
    <property type="evidence" value="ECO:0007669"/>
    <property type="project" value="InterPro"/>
</dbReference>
<reference evidence="11 12" key="1">
    <citation type="submission" date="2020-09" db="EMBL/GenBank/DDBJ databases">
        <title>Characterization of Treponema spp. from bovine digital dermatitis in Korea.</title>
        <authorList>
            <person name="Espiritu H.M."/>
            <person name="Cho Y.I."/>
            <person name="Mamuad L."/>
        </authorList>
    </citation>
    <scope>NUCLEOTIDE SEQUENCE [LARGE SCALE GENOMIC DNA]</scope>
    <source>
        <strain evidence="11 12">KS1</strain>
    </source>
</reference>
<evidence type="ECO:0000259" key="10">
    <source>
        <dbReference type="Pfam" id="PF17886"/>
    </source>
</evidence>
<gene>
    <name evidence="11" type="ORF">IFE08_02410</name>
</gene>
<comment type="catalytic activity">
    <reaction evidence="6">
        <text>arsenite(in) + ATP + H2O = arsenite(out) + ADP + phosphate + H(+)</text>
        <dbReference type="Rhea" id="RHEA:11348"/>
        <dbReference type="ChEBI" id="CHEBI:15377"/>
        <dbReference type="ChEBI" id="CHEBI:15378"/>
        <dbReference type="ChEBI" id="CHEBI:29242"/>
        <dbReference type="ChEBI" id="CHEBI:30616"/>
        <dbReference type="ChEBI" id="CHEBI:43474"/>
        <dbReference type="ChEBI" id="CHEBI:456216"/>
        <dbReference type="EC" id="7.3.2.7"/>
    </reaction>
</comment>
<keyword evidence="3" id="KW-0067">ATP-binding</keyword>
<dbReference type="InterPro" id="IPR016300">
    <property type="entry name" value="ATPase_ArsA/GET3"/>
</dbReference>
<dbReference type="SUPFAM" id="SSF52540">
    <property type="entry name" value="P-loop containing nucleoside triphosphate hydrolases"/>
    <property type="match status" value="1"/>
</dbReference>
<evidence type="ECO:0000256" key="8">
    <source>
        <dbReference type="ARBA" id="ARBA00066752"/>
    </source>
</evidence>
<evidence type="ECO:0000313" key="12">
    <source>
        <dbReference type="Proteomes" id="UP000593915"/>
    </source>
</evidence>
<evidence type="ECO:0000256" key="2">
    <source>
        <dbReference type="ARBA" id="ARBA00022741"/>
    </source>
</evidence>
<keyword evidence="2" id="KW-0547">Nucleotide-binding</keyword>